<dbReference type="AlphaFoldDB" id="A0A1E3XAZ7"/>
<sequence>METKKLPFAKEFITDSKGHITKIIMDFNDYQRFLDWIEDEGLARAMNEVKNEVPLNLEDALKELEK</sequence>
<reference evidence="1 2" key="1">
    <citation type="submission" date="2016-07" db="EMBL/GenBank/DDBJ databases">
        <title>Draft genome of Scalindua rubra, obtained from a brine-seawater interface in the Red Sea, sheds light on salt adaptation in anammox bacteria.</title>
        <authorList>
            <person name="Speth D.R."/>
            <person name="Lagkouvardos I."/>
            <person name="Wang Y."/>
            <person name="Qian P.-Y."/>
            <person name="Dutilh B.E."/>
            <person name="Jetten M.S."/>
        </authorList>
    </citation>
    <scope>NUCLEOTIDE SEQUENCE [LARGE SCALE GENOMIC DNA]</scope>
    <source>
        <strain evidence="1">BSI-1</strain>
    </source>
</reference>
<dbReference type="EMBL" id="MAYW01000049">
    <property type="protein sequence ID" value="ODS32773.1"/>
    <property type="molecule type" value="Genomic_DNA"/>
</dbReference>
<comment type="caution">
    <text evidence="1">The sequence shown here is derived from an EMBL/GenBank/DDBJ whole genome shotgun (WGS) entry which is preliminary data.</text>
</comment>
<name>A0A1E3XAZ7_9BACT</name>
<gene>
    <name evidence="1" type="ORF">SCARUB_02093</name>
</gene>
<accession>A0A1E3XAZ7</accession>
<dbReference type="Gene3D" id="6.10.250.2100">
    <property type="match status" value="1"/>
</dbReference>
<dbReference type="Pfam" id="PF18506">
    <property type="entry name" value="RelB-like"/>
    <property type="match status" value="1"/>
</dbReference>
<dbReference type="InterPro" id="IPR049537">
    <property type="entry name" value="RelB-like"/>
</dbReference>
<organism evidence="1 2">
    <name type="scientific">Candidatus Scalindua rubra</name>
    <dbReference type="NCBI Taxonomy" id="1872076"/>
    <lineage>
        <taxon>Bacteria</taxon>
        <taxon>Pseudomonadati</taxon>
        <taxon>Planctomycetota</taxon>
        <taxon>Candidatus Brocadiia</taxon>
        <taxon>Candidatus Brocadiales</taxon>
        <taxon>Candidatus Scalinduaceae</taxon>
        <taxon>Candidatus Scalindua</taxon>
    </lineage>
</organism>
<proteinExistence type="predicted"/>
<evidence type="ECO:0000313" key="2">
    <source>
        <dbReference type="Proteomes" id="UP000094056"/>
    </source>
</evidence>
<dbReference type="Proteomes" id="UP000094056">
    <property type="component" value="Unassembled WGS sequence"/>
</dbReference>
<protein>
    <submittedName>
        <fullName evidence="1">Uncharacterized protein</fullName>
    </submittedName>
</protein>
<evidence type="ECO:0000313" key="1">
    <source>
        <dbReference type="EMBL" id="ODS32773.1"/>
    </source>
</evidence>